<keyword evidence="1" id="KW-0472">Membrane</keyword>
<accession>A0ABV5Z7Z7</accession>
<evidence type="ECO:0000313" key="3">
    <source>
        <dbReference type="Proteomes" id="UP001589740"/>
    </source>
</evidence>
<evidence type="ECO:0000256" key="1">
    <source>
        <dbReference type="SAM" id="Phobius"/>
    </source>
</evidence>
<reference evidence="2 3" key="1">
    <citation type="submission" date="2024-09" db="EMBL/GenBank/DDBJ databases">
        <authorList>
            <person name="Sun Q."/>
            <person name="Mori K."/>
        </authorList>
    </citation>
    <scope>NUCLEOTIDE SEQUENCE [LARGE SCALE GENOMIC DNA]</scope>
    <source>
        <strain evidence="2 3">JCM 12822</strain>
    </source>
</reference>
<keyword evidence="1" id="KW-1133">Transmembrane helix</keyword>
<sequence length="51" mass="5691">MSFGMMFLITMAFMFAILGFAATLYHFLSKALTAKDGLVIDTPEEALERDL</sequence>
<feature type="transmembrane region" description="Helical" evidence="1">
    <location>
        <begin position="6"/>
        <end position="28"/>
    </location>
</feature>
<name>A0ABV5Z7Z7_9STAP</name>
<proteinExistence type="predicted"/>
<protein>
    <recommendedName>
        <fullName evidence="4">Tumor necrosis factor receptor superfamily member 19</fullName>
    </recommendedName>
</protein>
<dbReference type="Proteomes" id="UP001589740">
    <property type="component" value="Unassembled WGS sequence"/>
</dbReference>
<organism evidence="2 3">
    <name type="scientific">Salinicoccus siamensis</name>
    <dbReference type="NCBI Taxonomy" id="381830"/>
    <lineage>
        <taxon>Bacteria</taxon>
        <taxon>Bacillati</taxon>
        <taxon>Bacillota</taxon>
        <taxon>Bacilli</taxon>
        <taxon>Bacillales</taxon>
        <taxon>Staphylococcaceae</taxon>
        <taxon>Salinicoccus</taxon>
    </lineage>
</organism>
<gene>
    <name evidence="2" type="ORF">ACFFLE_10975</name>
</gene>
<dbReference type="RefSeq" id="WP_380572158.1">
    <property type="nucleotide sequence ID" value="NZ_JBHMAH010000032.1"/>
</dbReference>
<keyword evidence="1" id="KW-0812">Transmembrane</keyword>
<keyword evidence="3" id="KW-1185">Reference proteome</keyword>
<evidence type="ECO:0008006" key="4">
    <source>
        <dbReference type="Google" id="ProtNLM"/>
    </source>
</evidence>
<dbReference type="EMBL" id="JBHMAH010000032">
    <property type="protein sequence ID" value="MFB9861589.1"/>
    <property type="molecule type" value="Genomic_DNA"/>
</dbReference>
<comment type="caution">
    <text evidence="2">The sequence shown here is derived from an EMBL/GenBank/DDBJ whole genome shotgun (WGS) entry which is preliminary data.</text>
</comment>
<evidence type="ECO:0000313" key="2">
    <source>
        <dbReference type="EMBL" id="MFB9861589.1"/>
    </source>
</evidence>